<protein>
    <recommendedName>
        <fullName evidence="2">DNA polymerase delta subunit 3</fullName>
    </recommendedName>
</protein>
<feature type="compositionally biased region" description="Basic and acidic residues" evidence="5">
    <location>
        <begin position="449"/>
        <end position="459"/>
    </location>
</feature>
<dbReference type="PANTHER" id="PTHR17598:SF13">
    <property type="entry name" value="DNA POLYMERASE DELTA SUBUNIT 3"/>
    <property type="match status" value="1"/>
</dbReference>
<evidence type="ECO:0000313" key="7">
    <source>
        <dbReference type="Proteomes" id="UP000283530"/>
    </source>
</evidence>
<evidence type="ECO:0000256" key="5">
    <source>
        <dbReference type="SAM" id="MobiDB-lite"/>
    </source>
</evidence>
<evidence type="ECO:0000256" key="4">
    <source>
        <dbReference type="ARBA" id="ARBA00023242"/>
    </source>
</evidence>
<gene>
    <name evidence="6" type="ORF">CKAN_02568400</name>
</gene>
<keyword evidence="4" id="KW-0539">Nucleus</keyword>
<dbReference type="EMBL" id="QPKB01000012">
    <property type="protein sequence ID" value="RWR96302.1"/>
    <property type="molecule type" value="Genomic_DNA"/>
</dbReference>
<dbReference type="InterPro" id="IPR019038">
    <property type="entry name" value="POLD3"/>
</dbReference>
<dbReference type="OrthoDB" id="514823at2759"/>
<dbReference type="GO" id="GO:0006297">
    <property type="term" value="P:nucleotide-excision repair, DNA gap filling"/>
    <property type="evidence" value="ECO:0007669"/>
    <property type="project" value="TreeGrafter"/>
</dbReference>
<name>A0A443PZT7_9MAGN</name>
<evidence type="ECO:0000313" key="6">
    <source>
        <dbReference type="EMBL" id="RWR96302.1"/>
    </source>
</evidence>
<feature type="region of interest" description="Disordered" evidence="5">
    <location>
        <begin position="149"/>
        <end position="200"/>
    </location>
</feature>
<keyword evidence="3" id="KW-0235">DNA replication</keyword>
<dbReference type="GO" id="GO:0003887">
    <property type="term" value="F:DNA-directed DNA polymerase activity"/>
    <property type="evidence" value="ECO:0007669"/>
    <property type="project" value="TreeGrafter"/>
</dbReference>
<dbReference type="GO" id="GO:1904161">
    <property type="term" value="P:DNA synthesis involved in UV-damage excision repair"/>
    <property type="evidence" value="ECO:0007669"/>
    <property type="project" value="TreeGrafter"/>
</dbReference>
<feature type="compositionally biased region" description="Polar residues" evidence="5">
    <location>
        <begin position="159"/>
        <end position="174"/>
    </location>
</feature>
<organism evidence="6 7">
    <name type="scientific">Cinnamomum micranthum f. kanehirae</name>
    <dbReference type="NCBI Taxonomy" id="337451"/>
    <lineage>
        <taxon>Eukaryota</taxon>
        <taxon>Viridiplantae</taxon>
        <taxon>Streptophyta</taxon>
        <taxon>Embryophyta</taxon>
        <taxon>Tracheophyta</taxon>
        <taxon>Spermatophyta</taxon>
        <taxon>Magnoliopsida</taxon>
        <taxon>Magnoliidae</taxon>
        <taxon>Laurales</taxon>
        <taxon>Lauraceae</taxon>
        <taxon>Cinnamomum</taxon>
    </lineage>
</organism>
<feature type="compositionally biased region" description="Low complexity" evidence="5">
    <location>
        <begin position="467"/>
        <end position="480"/>
    </location>
</feature>
<dbReference type="STRING" id="337451.A0A443PZT7"/>
<dbReference type="FunFam" id="3.90.1030.20:FF:000002">
    <property type="entry name" value="DNA polymerase delta subunit"/>
    <property type="match status" value="1"/>
</dbReference>
<keyword evidence="7" id="KW-1185">Reference proteome</keyword>
<dbReference type="PANTHER" id="PTHR17598">
    <property type="entry name" value="DNA POLYMERASE DELTA SUBUNIT 3"/>
    <property type="match status" value="1"/>
</dbReference>
<evidence type="ECO:0000256" key="1">
    <source>
        <dbReference type="ARBA" id="ARBA00004123"/>
    </source>
</evidence>
<reference evidence="6 7" key="1">
    <citation type="journal article" date="2019" name="Nat. Plants">
        <title>Stout camphor tree genome fills gaps in understanding of flowering plant genome evolution.</title>
        <authorList>
            <person name="Chaw S.M."/>
            <person name="Liu Y.C."/>
            <person name="Wu Y.W."/>
            <person name="Wang H.Y."/>
            <person name="Lin C.I."/>
            <person name="Wu C.S."/>
            <person name="Ke H.M."/>
            <person name="Chang L.Y."/>
            <person name="Hsu C.Y."/>
            <person name="Yang H.T."/>
            <person name="Sudianto E."/>
            <person name="Hsu M.H."/>
            <person name="Wu K.P."/>
            <person name="Wang L.N."/>
            <person name="Leebens-Mack J.H."/>
            <person name="Tsai I.J."/>
        </authorList>
    </citation>
    <scope>NUCLEOTIDE SEQUENCE [LARGE SCALE GENOMIC DNA]</scope>
    <source>
        <strain evidence="7">cv. Chaw 1501</strain>
        <tissue evidence="6">Young leaves</tissue>
    </source>
</reference>
<feature type="compositionally biased region" description="Basic and acidic residues" evidence="5">
    <location>
        <begin position="224"/>
        <end position="245"/>
    </location>
</feature>
<feature type="compositionally biased region" description="Basic and acidic residues" evidence="5">
    <location>
        <begin position="307"/>
        <end position="316"/>
    </location>
</feature>
<comment type="subcellular location">
    <subcellularLocation>
        <location evidence="1">Nucleus</location>
    </subcellularLocation>
</comment>
<feature type="region of interest" description="Disordered" evidence="5">
    <location>
        <begin position="332"/>
        <end position="356"/>
    </location>
</feature>
<dbReference type="Gene3D" id="3.90.1030.20">
    <property type="entry name" value="DNA polymerase delta, p66 (Cdc27) subunit, wHTH domain"/>
    <property type="match status" value="1"/>
</dbReference>
<dbReference type="GO" id="GO:0006271">
    <property type="term" value="P:DNA strand elongation involved in DNA replication"/>
    <property type="evidence" value="ECO:0007669"/>
    <property type="project" value="TreeGrafter"/>
</dbReference>
<feature type="region of interest" description="Disordered" evidence="5">
    <location>
        <begin position="221"/>
        <end position="257"/>
    </location>
</feature>
<dbReference type="InterPro" id="IPR041913">
    <property type="entry name" value="POLD3_sf"/>
</dbReference>
<dbReference type="Proteomes" id="UP000283530">
    <property type="component" value="Unassembled WGS sequence"/>
</dbReference>
<comment type="caution">
    <text evidence="6">The sequence shown here is derived from an EMBL/GenBank/DDBJ whole genome shotgun (WGS) entry which is preliminary data.</text>
</comment>
<feature type="region of interest" description="Disordered" evidence="5">
    <location>
        <begin position="295"/>
        <end position="316"/>
    </location>
</feature>
<proteinExistence type="predicted"/>
<feature type="region of interest" description="Disordered" evidence="5">
    <location>
        <begin position="427"/>
        <end position="532"/>
    </location>
</feature>
<sequence>MADVETLGILEEIQVLVSVKLQVVSYKWLSRNFSVSSNDAKRLLQEFVEKHGSGLEVIYTLSGYLKDSPQIYHISLVSGLKLAEVKQKFGDSCSVQVYSVQACIPSDPAALWNAEFVQAEELFDQPSTVENCLRDNRFCGVSNSFVKRNASGDPGSVAPQPSKTGLGVTASSKTAGAFPAGVVPQPQPQKGRVQQPSPKLGLQASTVVSTDDKTGKNAPVVHAELGKPHTDKATTVPADKKKLQNEKTSSGAGGSLANLWGRASSKSKPSCPSAETATVVTNPIVTADAQISAREALDAASSDDDGQYSRKRESNGEISRKRRVVFDFSDDEDDNENVVSLASPDLPKRQPVLDSTDETKNLAVEEKKLNFEEKKGEKLEIKKQKTTDSDSRAWLKVDSEAASKNINTRISSPEKIQSHILEGLEDQHKKNQASDAAHTSPKRKKVLRTRIDERGREVTEVVWDGDAAANKNTEKNAAANGVENRPSASNKGPALGSTAPSNTAGKAGNKKMAKGSGKDSKQGNILSFFKKV</sequence>
<dbReference type="AlphaFoldDB" id="A0A443PZT7"/>
<accession>A0A443PZT7</accession>
<dbReference type="GO" id="GO:0043625">
    <property type="term" value="C:delta DNA polymerase complex"/>
    <property type="evidence" value="ECO:0007669"/>
    <property type="project" value="InterPro"/>
</dbReference>
<evidence type="ECO:0000256" key="2">
    <source>
        <dbReference type="ARBA" id="ARBA00017589"/>
    </source>
</evidence>
<dbReference type="Pfam" id="PF09507">
    <property type="entry name" value="CDC27"/>
    <property type="match status" value="1"/>
</dbReference>
<evidence type="ECO:0000256" key="3">
    <source>
        <dbReference type="ARBA" id="ARBA00022705"/>
    </source>
</evidence>